<dbReference type="SUPFAM" id="SSF53335">
    <property type="entry name" value="S-adenosyl-L-methionine-dependent methyltransferases"/>
    <property type="match status" value="1"/>
</dbReference>
<name>A0AAQ3M020_9PEZI</name>
<evidence type="ECO:0000259" key="1">
    <source>
        <dbReference type="Pfam" id="PF08241"/>
    </source>
</evidence>
<dbReference type="Pfam" id="PF08241">
    <property type="entry name" value="Methyltransf_11"/>
    <property type="match status" value="1"/>
</dbReference>
<dbReference type="GO" id="GO:0008757">
    <property type="term" value="F:S-adenosylmethionine-dependent methyltransferase activity"/>
    <property type="evidence" value="ECO:0007669"/>
    <property type="project" value="InterPro"/>
</dbReference>
<organism evidence="2 3">
    <name type="scientific">Acrodontium crateriforme</name>
    <dbReference type="NCBI Taxonomy" id="150365"/>
    <lineage>
        <taxon>Eukaryota</taxon>
        <taxon>Fungi</taxon>
        <taxon>Dikarya</taxon>
        <taxon>Ascomycota</taxon>
        <taxon>Pezizomycotina</taxon>
        <taxon>Dothideomycetes</taxon>
        <taxon>Dothideomycetidae</taxon>
        <taxon>Mycosphaerellales</taxon>
        <taxon>Teratosphaeriaceae</taxon>
        <taxon>Acrodontium</taxon>
    </lineage>
</organism>
<dbReference type="InterPro" id="IPR013216">
    <property type="entry name" value="Methyltransf_11"/>
</dbReference>
<protein>
    <recommendedName>
        <fullName evidence="1">Methyltransferase type 11 domain-containing protein</fullName>
    </recommendedName>
</protein>
<dbReference type="InterPro" id="IPR029063">
    <property type="entry name" value="SAM-dependent_MTases_sf"/>
</dbReference>
<sequence length="284" mass="30924">MTQEPTPFPAQGDDWNNLADEYVKLTNGAINAPCETLLSKANALFPFSTASAILDNGSGPGPVMNRLITTYGASIPSTCQLTCADFSTGMLAGCQHQKDSASAESPWKRVELLEQNAMALVSVPSTSYSHVLAGFVYFMTQDPGKCLAESKRVLQPGGVLALSSWESSEWIDVMGLVSVVRPDKVVPALREEWRRDGLLAEQVRKAGFRDVEVVRVPTVMALQSYESGAEMFMGKMPHMVMLMKDVTKEEKAKVREVMIEKLKVLCPTVPGHLNGMALVAVGRK</sequence>
<proteinExistence type="predicted"/>
<keyword evidence="3" id="KW-1185">Reference proteome</keyword>
<evidence type="ECO:0000313" key="2">
    <source>
        <dbReference type="EMBL" id="WPG97340.1"/>
    </source>
</evidence>
<dbReference type="EMBL" id="CP138580">
    <property type="protein sequence ID" value="WPG97340.1"/>
    <property type="molecule type" value="Genomic_DNA"/>
</dbReference>
<dbReference type="Gene3D" id="3.40.50.150">
    <property type="entry name" value="Vaccinia Virus protein VP39"/>
    <property type="match status" value="1"/>
</dbReference>
<dbReference type="AlphaFoldDB" id="A0AAQ3M020"/>
<feature type="domain" description="Methyltransferase type 11" evidence="1">
    <location>
        <begin position="54"/>
        <end position="161"/>
    </location>
</feature>
<accession>A0AAQ3M020</accession>
<reference evidence="2 3" key="1">
    <citation type="submission" date="2023-11" db="EMBL/GenBank/DDBJ databases">
        <title>An acidophilic fungus is an integral part of prey digestion in a carnivorous sundew plant.</title>
        <authorList>
            <person name="Tsai I.J."/>
        </authorList>
    </citation>
    <scope>NUCLEOTIDE SEQUENCE [LARGE SCALE GENOMIC DNA]</scope>
    <source>
        <strain evidence="2">169a</strain>
    </source>
</reference>
<evidence type="ECO:0000313" key="3">
    <source>
        <dbReference type="Proteomes" id="UP001303373"/>
    </source>
</evidence>
<dbReference type="CDD" id="cd02440">
    <property type="entry name" value="AdoMet_MTases"/>
    <property type="match status" value="1"/>
</dbReference>
<gene>
    <name evidence="2" type="ORF">R9X50_00011400</name>
</gene>
<dbReference type="Proteomes" id="UP001303373">
    <property type="component" value="Chromosome 1"/>
</dbReference>